<dbReference type="GO" id="GO:0006508">
    <property type="term" value="P:proteolysis"/>
    <property type="evidence" value="ECO:0007669"/>
    <property type="project" value="InterPro"/>
</dbReference>
<reference evidence="3" key="1">
    <citation type="journal article" date="2020" name="Nature">
        <title>Giant virus diversity and host interactions through global metagenomics.</title>
        <authorList>
            <person name="Schulz F."/>
            <person name="Roux S."/>
            <person name="Paez-Espino D."/>
            <person name="Jungbluth S."/>
            <person name="Walsh D.A."/>
            <person name="Denef V.J."/>
            <person name="McMahon K.D."/>
            <person name="Konstantinidis K.T."/>
            <person name="Eloe-Fadrosh E.A."/>
            <person name="Kyrpides N.C."/>
            <person name="Woyke T."/>
        </authorList>
    </citation>
    <scope>NUCLEOTIDE SEQUENCE</scope>
    <source>
        <strain evidence="3">GVMAG-M-3300023210-19</strain>
    </source>
</reference>
<proteinExistence type="predicted"/>
<dbReference type="PANTHER" id="PTHR48104:SF30">
    <property type="entry name" value="METACASPASE-1"/>
    <property type="match status" value="1"/>
</dbReference>
<dbReference type="InterPro" id="IPR050452">
    <property type="entry name" value="Metacaspase"/>
</dbReference>
<evidence type="ECO:0000256" key="1">
    <source>
        <dbReference type="SAM" id="MobiDB-lite"/>
    </source>
</evidence>
<dbReference type="Gene3D" id="3.40.50.12660">
    <property type="match status" value="1"/>
</dbReference>
<dbReference type="InterPro" id="IPR011600">
    <property type="entry name" value="Pept_C14_caspase"/>
</dbReference>
<dbReference type="EMBL" id="MN740200">
    <property type="protein sequence ID" value="QHT93086.1"/>
    <property type="molecule type" value="Genomic_DNA"/>
</dbReference>
<organism evidence="3">
    <name type="scientific">viral metagenome</name>
    <dbReference type="NCBI Taxonomy" id="1070528"/>
    <lineage>
        <taxon>unclassified sequences</taxon>
        <taxon>metagenomes</taxon>
        <taxon>organismal metagenomes</taxon>
    </lineage>
</organism>
<dbReference type="GO" id="GO:0004197">
    <property type="term" value="F:cysteine-type endopeptidase activity"/>
    <property type="evidence" value="ECO:0007669"/>
    <property type="project" value="InterPro"/>
</dbReference>
<dbReference type="GO" id="GO:0005737">
    <property type="term" value="C:cytoplasm"/>
    <property type="evidence" value="ECO:0007669"/>
    <property type="project" value="TreeGrafter"/>
</dbReference>
<accession>A0A6C0IKY8</accession>
<feature type="region of interest" description="Disordered" evidence="1">
    <location>
        <begin position="239"/>
        <end position="260"/>
    </location>
</feature>
<feature type="domain" description="Peptidase C14 caspase" evidence="2">
    <location>
        <begin position="3"/>
        <end position="251"/>
    </location>
</feature>
<dbReference type="SUPFAM" id="SSF52129">
    <property type="entry name" value="Caspase-like"/>
    <property type="match status" value="1"/>
</dbReference>
<dbReference type="Pfam" id="PF00656">
    <property type="entry name" value="Peptidase_C14"/>
    <property type="match status" value="1"/>
</dbReference>
<feature type="compositionally biased region" description="Polar residues" evidence="1">
    <location>
        <begin position="242"/>
        <end position="260"/>
    </location>
</feature>
<dbReference type="PANTHER" id="PTHR48104">
    <property type="entry name" value="METACASPASE-4"/>
    <property type="match status" value="1"/>
</dbReference>
<name>A0A6C0IKY8_9ZZZZ</name>
<protein>
    <recommendedName>
        <fullName evidence="2">Peptidase C14 caspase domain-containing protein</fullName>
    </recommendedName>
</protein>
<evidence type="ECO:0000313" key="3">
    <source>
        <dbReference type="EMBL" id="QHT93086.1"/>
    </source>
</evidence>
<sequence length="260" mass="30367">MVKVAVIIGVNYSKLDKSIQLNGCIYDARRIYETLLTRLGFSRNTIYMLTDDNEEQQPTKERIWNVLEKAKKEVTRTEDELWIYYSGHGNTIFDINGDEKYGRDSVILPMDYLKQGYIGDDEIHAWLHNIQCRVCMIFDSCHSGTITDLPWNFTYREPGEVLIEKVRDIEMENPHVYTLSSSLDSQTSWEVYNRKQKQSYGEFTNTLLGILDETQYNISIMKLFERLGIEFHTKQFGETGKKQTPTLSSSSRIPDWKIQT</sequence>
<dbReference type="AlphaFoldDB" id="A0A6C0IKY8"/>
<dbReference type="InterPro" id="IPR029030">
    <property type="entry name" value="Caspase-like_dom_sf"/>
</dbReference>
<evidence type="ECO:0000259" key="2">
    <source>
        <dbReference type="Pfam" id="PF00656"/>
    </source>
</evidence>